<dbReference type="InterPro" id="IPR036388">
    <property type="entry name" value="WH-like_DNA-bd_sf"/>
</dbReference>
<keyword evidence="6" id="KW-1185">Reference proteome</keyword>
<dbReference type="Proteomes" id="UP000625682">
    <property type="component" value="Unassembled WGS sequence"/>
</dbReference>
<gene>
    <name evidence="5" type="ORF">GCM10012282_39590</name>
</gene>
<evidence type="ECO:0000259" key="4">
    <source>
        <dbReference type="PROSITE" id="PS50949"/>
    </source>
</evidence>
<dbReference type="GO" id="GO:0003700">
    <property type="term" value="F:DNA-binding transcription factor activity"/>
    <property type="evidence" value="ECO:0007669"/>
    <property type="project" value="InterPro"/>
</dbReference>
<dbReference type="Gene3D" id="1.20.120.530">
    <property type="entry name" value="GntR ligand-binding domain-like"/>
    <property type="match status" value="1"/>
</dbReference>
<reference evidence="5" key="2">
    <citation type="submission" date="2020-09" db="EMBL/GenBank/DDBJ databases">
        <authorList>
            <person name="Sun Q."/>
            <person name="Zhou Y."/>
        </authorList>
    </citation>
    <scope>NUCLEOTIDE SEQUENCE</scope>
    <source>
        <strain evidence="5">CGMCC 4.7272</strain>
    </source>
</reference>
<sequence length="274" mass="29774">MTLTINHPRHVAYQNLYTETAAVNPLGDHLLANAVGPAAEQNGTIMREALTAAASRRVTRPAPLRQAVYDALTELIVSGSLKPGQHLVEAELAEHLGVSRQPVREALQRLQTAGWVDLRPAQGAFVHSPTAEEATQLLGVRSVLETYSAQLAALNAKPEDVEHLCELQSQGLDALAAGDVERLVAANTTLHAFVTTLAANEVLAEMLSQVGQKVRWYYTPIAKPRGKEAWNEHTQLIKAIAKGDADRAGEVMRKHTERTTDFYRKQIAAGTGKD</sequence>
<evidence type="ECO:0000256" key="3">
    <source>
        <dbReference type="ARBA" id="ARBA00023163"/>
    </source>
</evidence>
<dbReference type="PRINTS" id="PR00035">
    <property type="entry name" value="HTHGNTR"/>
</dbReference>
<proteinExistence type="predicted"/>
<reference evidence="5" key="1">
    <citation type="journal article" date="2014" name="Int. J. Syst. Evol. Microbiol.">
        <title>Complete genome sequence of Corynebacterium casei LMG S-19264T (=DSM 44701T), isolated from a smear-ripened cheese.</title>
        <authorList>
            <consortium name="US DOE Joint Genome Institute (JGI-PGF)"/>
            <person name="Walter F."/>
            <person name="Albersmeier A."/>
            <person name="Kalinowski J."/>
            <person name="Ruckert C."/>
        </authorList>
    </citation>
    <scope>NUCLEOTIDE SEQUENCE</scope>
    <source>
        <strain evidence="5">CGMCC 4.7272</strain>
    </source>
</reference>
<organism evidence="5 6">
    <name type="scientific">Streptomyces lacrimifluminis</name>
    <dbReference type="NCBI Taxonomy" id="1500077"/>
    <lineage>
        <taxon>Bacteria</taxon>
        <taxon>Bacillati</taxon>
        <taxon>Actinomycetota</taxon>
        <taxon>Actinomycetes</taxon>
        <taxon>Kitasatosporales</taxon>
        <taxon>Streptomycetaceae</taxon>
        <taxon>Streptomyces</taxon>
    </lineage>
</organism>
<dbReference type="SUPFAM" id="SSF46785">
    <property type="entry name" value="Winged helix' DNA-binding domain"/>
    <property type="match status" value="1"/>
</dbReference>
<dbReference type="InterPro" id="IPR000524">
    <property type="entry name" value="Tscrpt_reg_HTH_GntR"/>
</dbReference>
<dbReference type="InterPro" id="IPR011711">
    <property type="entry name" value="GntR_C"/>
</dbReference>
<name>A0A917L226_9ACTN</name>
<evidence type="ECO:0000313" key="6">
    <source>
        <dbReference type="Proteomes" id="UP000625682"/>
    </source>
</evidence>
<evidence type="ECO:0000256" key="1">
    <source>
        <dbReference type="ARBA" id="ARBA00023015"/>
    </source>
</evidence>
<keyword evidence="1" id="KW-0805">Transcription regulation</keyword>
<dbReference type="InterPro" id="IPR008920">
    <property type="entry name" value="TF_FadR/GntR_C"/>
</dbReference>
<dbReference type="Pfam" id="PF00392">
    <property type="entry name" value="GntR"/>
    <property type="match status" value="1"/>
</dbReference>
<dbReference type="AlphaFoldDB" id="A0A917L226"/>
<dbReference type="GO" id="GO:0003677">
    <property type="term" value="F:DNA binding"/>
    <property type="evidence" value="ECO:0007669"/>
    <property type="project" value="UniProtKB-KW"/>
</dbReference>
<dbReference type="Gene3D" id="1.10.10.10">
    <property type="entry name" value="Winged helix-like DNA-binding domain superfamily/Winged helix DNA-binding domain"/>
    <property type="match status" value="1"/>
</dbReference>
<comment type="caution">
    <text evidence="5">The sequence shown here is derived from an EMBL/GenBank/DDBJ whole genome shotgun (WGS) entry which is preliminary data.</text>
</comment>
<protein>
    <submittedName>
        <fullName evidence="5">GntR family transcriptional regulator</fullName>
    </submittedName>
</protein>
<dbReference type="InterPro" id="IPR036390">
    <property type="entry name" value="WH_DNA-bd_sf"/>
</dbReference>
<dbReference type="PANTHER" id="PTHR43537:SF45">
    <property type="entry name" value="GNTR FAMILY REGULATORY PROTEIN"/>
    <property type="match status" value="1"/>
</dbReference>
<keyword evidence="2" id="KW-0238">DNA-binding</keyword>
<dbReference type="EMBL" id="BMMU01000012">
    <property type="protein sequence ID" value="GGJ38959.1"/>
    <property type="molecule type" value="Genomic_DNA"/>
</dbReference>
<evidence type="ECO:0000313" key="5">
    <source>
        <dbReference type="EMBL" id="GGJ38959.1"/>
    </source>
</evidence>
<accession>A0A917L226</accession>
<dbReference type="Pfam" id="PF07729">
    <property type="entry name" value="FCD"/>
    <property type="match status" value="1"/>
</dbReference>
<dbReference type="SMART" id="SM00345">
    <property type="entry name" value="HTH_GNTR"/>
    <property type="match status" value="1"/>
</dbReference>
<feature type="domain" description="HTH gntR-type" evidence="4">
    <location>
        <begin position="62"/>
        <end position="129"/>
    </location>
</feature>
<keyword evidence="3" id="KW-0804">Transcription</keyword>
<dbReference type="SUPFAM" id="SSF48008">
    <property type="entry name" value="GntR ligand-binding domain-like"/>
    <property type="match status" value="1"/>
</dbReference>
<dbReference type="PROSITE" id="PS50949">
    <property type="entry name" value="HTH_GNTR"/>
    <property type="match status" value="1"/>
</dbReference>
<dbReference type="CDD" id="cd07377">
    <property type="entry name" value="WHTH_GntR"/>
    <property type="match status" value="1"/>
</dbReference>
<dbReference type="SMART" id="SM00895">
    <property type="entry name" value="FCD"/>
    <property type="match status" value="1"/>
</dbReference>
<dbReference type="PANTHER" id="PTHR43537">
    <property type="entry name" value="TRANSCRIPTIONAL REGULATOR, GNTR FAMILY"/>
    <property type="match status" value="1"/>
</dbReference>
<evidence type="ECO:0000256" key="2">
    <source>
        <dbReference type="ARBA" id="ARBA00023125"/>
    </source>
</evidence>